<dbReference type="PANTHER" id="PTHR10270:SF161">
    <property type="entry name" value="SEX-DETERMINING REGION Y PROTEIN"/>
    <property type="match status" value="1"/>
</dbReference>
<comment type="caution">
    <text evidence="5">The sequence shown here is derived from an EMBL/GenBank/DDBJ whole genome shotgun (WGS) entry which is preliminary data.</text>
</comment>
<name>A0ABN7UFP0_GIGMA</name>
<sequence length="156" mass="18340">MNNYLHFFKVVNSKSSKVSAENQNLRNNEISKIISEMWKNECKEVKLQWEILADEKKLEHMELYPNYVYRHKRSKKRNKTRKNSDPIEVEPTTLCKSNDIHTSTICNSNSIQSFSMPETKNNANLSNELLVNSQETTEYENLLGYSTLEYLTLQKI</sequence>
<dbReference type="Proteomes" id="UP000789901">
    <property type="component" value="Unassembled WGS sequence"/>
</dbReference>
<keyword evidence="3" id="KW-0539">Nucleus</keyword>
<dbReference type="Pfam" id="PF00505">
    <property type="entry name" value="HMG_box"/>
    <property type="match status" value="1"/>
</dbReference>
<evidence type="ECO:0000256" key="3">
    <source>
        <dbReference type="PROSITE-ProRule" id="PRU00267"/>
    </source>
</evidence>
<reference evidence="5 6" key="1">
    <citation type="submission" date="2021-06" db="EMBL/GenBank/DDBJ databases">
        <authorList>
            <person name="Kallberg Y."/>
            <person name="Tangrot J."/>
            <person name="Rosling A."/>
        </authorList>
    </citation>
    <scope>NUCLEOTIDE SEQUENCE [LARGE SCALE GENOMIC DNA]</scope>
    <source>
        <strain evidence="5 6">120-4 pot B 10/14</strain>
    </source>
</reference>
<evidence type="ECO:0000256" key="2">
    <source>
        <dbReference type="ARBA" id="ARBA00023163"/>
    </source>
</evidence>
<organism evidence="5 6">
    <name type="scientific">Gigaspora margarita</name>
    <dbReference type="NCBI Taxonomy" id="4874"/>
    <lineage>
        <taxon>Eukaryota</taxon>
        <taxon>Fungi</taxon>
        <taxon>Fungi incertae sedis</taxon>
        <taxon>Mucoromycota</taxon>
        <taxon>Glomeromycotina</taxon>
        <taxon>Glomeromycetes</taxon>
        <taxon>Diversisporales</taxon>
        <taxon>Gigasporaceae</taxon>
        <taxon>Gigaspora</taxon>
    </lineage>
</organism>
<feature type="domain" description="HMG box" evidence="4">
    <location>
        <begin position="1"/>
        <end position="68"/>
    </location>
</feature>
<feature type="DNA-binding region" description="HMG box" evidence="3">
    <location>
        <begin position="1"/>
        <end position="68"/>
    </location>
</feature>
<evidence type="ECO:0000313" key="6">
    <source>
        <dbReference type="Proteomes" id="UP000789901"/>
    </source>
</evidence>
<keyword evidence="1 3" id="KW-0238">DNA-binding</keyword>
<evidence type="ECO:0000256" key="1">
    <source>
        <dbReference type="ARBA" id="ARBA00023125"/>
    </source>
</evidence>
<protein>
    <submittedName>
        <fullName evidence="5">40734_t:CDS:1</fullName>
    </submittedName>
</protein>
<evidence type="ECO:0000313" key="5">
    <source>
        <dbReference type="EMBL" id="CAG8568846.1"/>
    </source>
</evidence>
<dbReference type="SUPFAM" id="SSF47095">
    <property type="entry name" value="HMG-box"/>
    <property type="match status" value="1"/>
</dbReference>
<dbReference type="PANTHER" id="PTHR10270">
    <property type="entry name" value="SOX TRANSCRIPTION FACTOR"/>
    <property type="match status" value="1"/>
</dbReference>
<dbReference type="CDD" id="cd01389">
    <property type="entry name" value="HMG-box_ROX1-like"/>
    <property type="match status" value="1"/>
</dbReference>
<gene>
    <name evidence="5" type="ORF">GMARGA_LOCUS5382</name>
</gene>
<dbReference type="Gene3D" id="1.10.30.10">
    <property type="entry name" value="High mobility group box domain"/>
    <property type="match status" value="1"/>
</dbReference>
<evidence type="ECO:0000259" key="4">
    <source>
        <dbReference type="PROSITE" id="PS50118"/>
    </source>
</evidence>
<proteinExistence type="predicted"/>
<dbReference type="PROSITE" id="PS50118">
    <property type="entry name" value="HMG_BOX_2"/>
    <property type="match status" value="1"/>
</dbReference>
<dbReference type="InterPro" id="IPR050140">
    <property type="entry name" value="SRY-related_HMG-box_TF-like"/>
</dbReference>
<keyword evidence="2" id="KW-0804">Transcription</keyword>
<dbReference type="InterPro" id="IPR036910">
    <property type="entry name" value="HMG_box_dom_sf"/>
</dbReference>
<dbReference type="SMART" id="SM00398">
    <property type="entry name" value="HMG"/>
    <property type="match status" value="1"/>
</dbReference>
<accession>A0ABN7UFP0</accession>
<dbReference type="EMBL" id="CAJVQB010002280">
    <property type="protein sequence ID" value="CAG8568846.1"/>
    <property type="molecule type" value="Genomic_DNA"/>
</dbReference>
<dbReference type="InterPro" id="IPR009071">
    <property type="entry name" value="HMG_box_dom"/>
</dbReference>
<keyword evidence="6" id="KW-1185">Reference proteome</keyword>